<feature type="transmembrane region" description="Helical" evidence="7">
    <location>
        <begin position="378"/>
        <end position="402"/>
    </location>
</feature>
<accession>A0A4R7K4P8</accession>
<evidence type="ECO:0000256" key="4">
    <source>
        <dbReference type="ARBA" id="ARBA00022692"/>
    </source>
</evidence>
<dbReference type="Proteomes" id="UP000294749">
    <property type="component" value="Unassembled WGS sequence"/>
</dbReference>
<evidence type="ECO:0000256" key="6">
    <source>
        <dbReference type="ARBA" id="ARBA00023136"/>
    </source>
</evidence>
<proteinExistence type="predicted"/>
<feature type="transmembrane region" description="Helical" evidence="7">
    <location>
        <begin position="179"/>
        <end position="199"/>
    </location>
</feature>
<feature type="transmembrane region" description="Helical" evidence="7">
    <location>
        <begin position="48"/>
        <end position="68"/>
    </location>
</feature>
<comment type="caution">
    <text evidence="8">The sequence shown here is derived from an EMBL/GenBank/DDBJ whole genome shotgun (WGS) entry which is preliminary data.</text>
</comment>
<feature type="transmembrane region" description="Helical" evidence="7">
    <location>
        <begin position="153"/>
        <end position="173"/>
    </location>
</feature>
<keyword evidence="9" id="KW-1185">Reference proteome</keyword>
<dbReference type="EMBL" id="SOAY01000010">
    <property type="protein sequence ID" value="TDT46175.1"/>
    <property type="molecule type" value="Genomic_DNA"/>
</dbReference>
<gene>
    <name evidence="8" type="ORF">CLV90_0219</name>
</gene>
<evidence type="ECO:0000256" key="3">
    <source>
        <dbReference type="ARBA" id="ARBA00022475"/>
    </source>
</evidence>
<dbReference type="Pfam" id="PF05977">
    <property type="entry name" value="MFS_3"/>
    <property type="match status" value="1"/>
</dbReference>
<evidence type="ECO:0000256" key="2">
    <source>
        <dbReference type="ARBA" id="ARBA00022448"/>
    </source>
</evidence>
<dbReference type="PANTHER" id="PTHR23513">
    <property type="entry name" value="INTEGRAL MEMBRANE EFFLUX PROTEIN-RELATED"/>
    <property type="match status" value="1"/>
</dbReference>
<feature type="transmembrane region" description="Helical" evidence="7">
    <location>
        <begin position="266"/>
        <end position="284"/>
    </location>
</feature>
<dbReference type="GO" id="GO:0005886">
    <property type="term" value="C:plasma membrane"/>
    <property type="evidence" value="ECO:0007669"/>
    <property type="project" value="UniProtKB-SubCell"/>
</dbReference>
<name>A0A4R7K4P8_9FLAO</name>
<keyword evidence="6 7" id="KW-0472">Membrane</keyword>
<dbReference type="PANTHER" id="PTHR23513:SF9">
    <property type="entry name" value="ENTEROBACTIN EXPORTER ENTS"/>
    <property type="match status" value="1"/>
</dbReference>
<dbReference type="CDD" id="cd06173">
    <property type="entry name" value="MFS_MefA_like"/>
    <property type="match status" value="1"/>
</dbReference>
<evidence type="ECO:0000256" key="7">
    <source>
        <dbReference type="SAM" id="Phobius"/>
    </source>
</evidence>
<feature type="transmembrane region" description="Helical" evidence="7">
    <location>
        <begin position="17"/>
        <end position="36"/>
    </location>
</feature>
<reference evidence="8 9" key="1">
    <citation type="submission" date="2019-03" db="EMBL/GenBank/DDBJ databases">
        <title>Genomic Encyclopedia of Archaeal and Bacterial Type Strains, Phase II (KMG-II): from individual species to whole genera.</title>
        <authorList>
            <person name="Goeker M."/>
        </authorList>
    </citation>
    <scope>NUCLEOTIDE SEQUENCE [LARGE SCALE GENOMIC DNA]</scope>
    <source>
        <strain evidence="8 9">DSM 25233</strain>
    </source>
</reference>
<keyword evidence="3" id="KW-1003">Cell membrane</keyword>
<dbReference type="InterPro" id="IPR010290">
    <property type="entry name" value="TM_effector"/>
</dbReference>
<feature type="transmembrane region" description="Helical" evidence="7">
    <location>
        <begin position="296"/>
        <end position="325"/>
    </location>
</feature>
<evidence type="ECO:0000256" key="5">
    <source>
        <dbReference type="ARBA" id="ARBA00022989"/>
    </source>
</evidence>
<dbReference type="Gene3D" id="1.20.1250.20">
    <property type="entry name" value="MFS general substrate transporter like domains"/>
    <property type="match status" value="1"/>
</dbReference>
<evidence type="ECO:0000313" key="9">
    <source>
        <dbReference type="Proteomes" id="UP000294749"/>
    </source>
</evidence>
<dbReference type="SUPFAM" id="SSF103473">
    <property type="entry name" value="MFS general substrate transporter"/>
    <property type="match status" value="1"/>
</dbReference>
<sequence length="420" mass="45451">MSVNDPYAALRFKEFNIFLLVRFAMVFAWSMQFIVIEWQVYSMTKDPLSLGIIGLMEVIPAVGMALFAGHIVDQKEKRNLLMKCIFGFSVISFGLFMLSLPSILESYETKVILYGIYALVFCGGLVRAFLGPTIFSLIALIVPKKIYPNAATWSSTTWQMASVLGPALAGFSISLIGVHWSMCVIFGFSLLALTALFNISKKPILNPKIGEPVFQSLKEGLTFVFKTRAVLGALTLDMIAVLFGGAVALLPIFAQDILHVGSEGFGVLRAAPAVGAALTMLGSTRFPLHKNAGKKLLLAVFGFGVCMIVFGLSAYFWLSVIALFLSGAVDGVSMIIRQTILQLKTPDNMRGRVASVNSMFVGSSNELGAFESGVTAKFMGTVTAVVFGGTMTLLTVGLTAIVSPKFRKLDLQKDVDEHES</sequence>
<evidence type="ECO:0000256" key="1">
    <source>
        <dbReference type="ARBA" id="ARBA00004651"/>
    </source>
</evidence>
<keyword evidence="2" id="KW-0813">Transport</keyword>
<dbReference type="AlphaFoldDB" id="A0A4R7K4P8"/>
<feature type="transmembrane region" description="Helical" evidence="7">
    <location>
        <begin position="112"/>
        <end position="141"/>
    </location>
</feature>
<feature type="transmembrane region" description="Helical" evidence="7">
    <location>
        <begin position="229"/>
        <end position="254"/>
    </location>
</feature>
<organism evidence="8 9">
    <name type="scientific">Maribacter spongiicola</name>
    <dbReference type="NCBI Taxonomy" id="1206753"/>
    <lineage>
        <taxon>Bacteria</taxon>
        <taxon>Pseudomonadati</taxon>
        <taxon>Bacteroidota</taxon>
        <taxon>Flavobacteriia</taxon>
        <taxon>Flavobacteriales</taxon>
        <taxon>Flavobacteriaceae</taxon>
        <taxon>Maribacter</taxon>
    </lineage>
</organism>
<comment type="subcellular location">
    <subcellularLocation>
        <location evidence="1">Cell membrane</location>
        <topology evidence="1">Multi-pass membrane protein</topology>
    </subcellularLocation>
</comment>
<dbReference type="RefSeq" id="WP_133685671.1">
    <property type="nucleotide sequence ID" value="NZ_SOAY01000010.1"/>
</dbReference>
<keyword evidence="5 7" id="KW-1133">Transmembrane helix</keyword>
<evidence type="ECO:0000313" key="8">
    <source>
        <dbReference type="EMBL" id="TDT46175.1"/>
    </source>
</evidence>
<feature type="transmembrane region" description="Helical" evidence="7">
    <location>
        <begin position="80"/>
        <end position="100"/>
    </location>
</feature>
<protein>
    <submittedName>
        <fullName evidence="8">Putative MFS family arabinose efflux permease</fullName>
    </submittedName>
</protein>
<dbReference type="InterPro" id="IPR036259">
    <property type="entry name" value="MFS_trans_sf"/>
</dbReference>
<keyword evidence="4 7" id="KW-0812">Transmembrane</keyword>
<dbReference type="OrthoDB" id="7283966at2"/>